<dbReference type="NCBIfam" id="NF042947">
    <property type="entry name" value="3PPDioc_HcaF"/>
    <property type="match status" value="1"/>
</dbReference>
<evidence type="ECO:0000256" key="1">
    <source>
        <dbReference type="ARBA" id="ARBA00009570"/>
    </source>
</evidence>
<dbReference type="EMBL" id="JAUSVY010000003">
    <property type="protein sequence ID" value="MDQ0505153.1"/>
    <property type="molecule type" value="Genomic_DNA"/>
</dbReference>
<evidence type="ECO:0000313" key="4">
    <source>
        <dbReference type="Proteomes" id="UP001241747"/>
    </source>
</evidence>
<dbReference type="EC" id="1.14.12.19" evidence="3"/>
<evidence type="ECO:0000313" key="3">
    <source>
        <dbReference type="EMBL" id="MDQ0505153.1"/>
    </source>
</evidence>
<reference evidence="3 4" key="1">
    <citation type="submission" date="2023-07" db="EMBL/GenBank/DDBJ databases">
        <title>Genomic Encyclopedia of Type Strains, Phase IV (KMG-IV): sequencing the most valuable type-strain genomes for metagenomic binning, comparative biology and taxonomic classification.</title>
        <authorList>
            <person name="Goeker M."/>
        </authorList>
    </citation>
    <scope>NUCLEOTIDE SEQUENCE [LARGE SCALE GENOMIC DNA]</scope>
    <source>
        <strain evidence="3 4">DSM 3770</strain>
    </source>
</reference>
<keyword evidence="2 3" id="KW-0560">Oxidoreductase</keyword>
<dbReference type="GO" id="GO:0008695">
    <property type="term" value="F:3-phenylpropionate dioxygenase activity"/>
    <property type="evidence" value="ECO:0007669"/>
    <property type="project" value="UniProtKB-EC"/>
</dbReference>
<dbReference type="SUPFAM" id="SSF54427">
    <property type="entry name" value="NTF2-like"/>
    <property type="match status" value="1"/>
</dbReference>
<sequence length="185" mass="21218">MLEAVARIAPLGEPVGKVTPELQHEVEQFLYLEAALLDERRFREWLDLLAEDISYVLDTNTLAQVRDRRRGLQPPTTSIFNEDKYQLERRIARLETGIAWSEEPASRTRHFVSNVRILSVVGNELELACNYMVHRAAKARDHHTFIGTRRDRLRRADTAGGWALFGRHLELDAFTLTAANISILL</sequence>
<evidence type="ECO:0000256" key="2">
    <source>
        <dbReference type="ARBA" id="ARBA00023002"/>
    </source>
</evidence>
<accession>A0ABU0LDJ3</accession>
<dbReference type="Gene3D" id="3.10.450.50">
    <property type="match status" value="1"/>
</dbReference>
<dbReference type="PANTHER" id="PTHR41534:SF2">
    <property type="entry name" value="3-PHENYLPROPIONATE_CINNAMIC ACID DIOXYGENASE SUBUNIT BETA"/>
    <property type="match status" value="1"/>
</dbReference>
<dbReference type="NCBIfam" id="NF007479">
    <property type="entry name" value="PRK10069.1"/>
    <property type="match status" value="1"/>
</dbReference>
<keyword evidence="4" id="KW-1185">Reference proteome</keyword>
<protein>
    <submittedName>
        <fullName evidence="3">3-phenylpropionate/trans-cinnamate dioxygenase beta subunit</fullName>
        <ecNumber evidence="3">1.14.12.19</ecNumber>
    </submittedName>
</protein>
<dbReference type="RefSeq" id="WP_237345652.1">
    <property type="nucleotide sequence ID" value="NZ_JABWGX010000011.1"/>
</dbReference>
<gene>
    <name evidence="3" type="ORF">QOZ94_001935</name>
</gene>
<dbReference type="InterPro" id="IPR032710">
    <property type="entry name" value="NTF2-like_dom_sf"/>
</dbReference>
<dbReference type="InterPro" id="IPR000391">
    <property type="entry name" value="Rng_hydr_dOase-bsu"/>
</dbReference>
<comment type="similarity">
    <text evidence="1">Belongs to the bacterial ring-hydroxylating dioxygenase beta subunit family.</text>
</comment>
<proteinExistence type="inferred from homology"/>
<dbReference type="PANTHER" id="PTHR41534">
    <property type="entry name" value="BLR3401 PROTEIN"/>
    <property type="match status" value="1"/>
</dbReference>
<comment type="caution">
    <text evidence="3">The sequence shown here is derived from an EMBL/GenBank/DDBJ whole genome shotgun (WGS) entry which is preliminary data.</text>
</comment>
<organism evidence="3 4">
    <name type="scientific">Xanthobacter agilis</name>
    <dbReference type="NCBI Taxonomy" id="47492"/>
    <lineage>
        <taxon>Bacteria</taxon>
        <taxon>Pseudomonadati</taxon>
        <taxon>Pseudomonadota</taxon>
        <taxon>Alphaproteobacteria</taxon>
        <taxon>Hyphomicrobiales</taxon>
        <taxon>Xanthobacteraceae</taxon>
        <taxon>Xanthobacter</taxon>
    </lineage>
</organism>
<dbReference type="Proteomes" id="UP001241747">
    <property type="component" value="Unassembled WGS sequence"/>
</dbReference>
<name>A0ABU0LDJ3_XANAG</name>
<dbReference type="InterPro" id="IPR054881">
    <property type="entry name" value="3PPDioc_HcaF"/>
</dbReference>
<dbReference type="CDD" id="cd00667">
    <property type="entry name" value="ring_hydroxylating_dioxygenases_beta"/>
    <property type="match status" value="1"/>
</dbReference>
<keyword evidence="3" id="KW-0223">Dioxygenase</keyword>
<dbReference type="Pfam" id="PF00866">
    <property type="entry name" value="Ring_hydroxyl_B"/>
    <property type="match status" value="1"/>
</dbReference>